<feature type="non-terminal residue" evidence="1">
    <location>
        <position position="147"/>
    </location>
</feature>
<protein>
    <recommendedName>
        <fullName evidence="3">Replication protein</fullName>
    </recommendedName>
</protein>
<reference evidence="1" key="1">
    <citation type="submission" date="2022-04" db="EMBL/GenBank/DDBJ databases">
        <title>A functionally conserved STORR gene fusion in Papaver species that diverged 16.8 million years ago.</title>
        <authorList>
            <person name="Catania T."/>
        </authorList>
    </citation>
    <scope>NUCLEOTIDE SEQUENCE</scope>
    <source>
        <strain evidence="1">S-188037</strain>
    </source>
</reference>
<comment type="caution">
    <text evidence="1">The sequence shown here is derived from an EMBL/GenBank/DDBJ whole genome shotgun (WGS) entry which is preliminary data.</text>
</comment>
<gene>
    <name evidence="1" type="ORF">MKW98_030548</name>
</gene>
<dbReference type="InterPro" id="IPR012340">
    <property type="entry name" value="NA-bd_OB-fold"/>
</dbReference>
<evidence type="ECO:0000313" key="1">
    <source>
        <dbReference type="EMBL" id="KAI3834724.1"/>
    </source>
</evidence>
<sequence>YTLNRDPFEDKISLYEASQMLLDYENKDGEFFCGASIVRFNEENGWYYMACGKYKKQVENKNGKHSCPKCKNNFEGEIKDNPKFADITIFGFNVQKMVNYTSAEHVNYTESCEKLKITEENIQKQSNSYKVLKFHIMVKKRKTSMSN</sequence>
<dbReference type="Gene3D" id="2.40.50.140">
    <property type="entry name" value="Nucleic acid-binding proteins"/>
    <property type="match status" value="1"/>
</dbReference>
<organism evidence="1 2">
    <name type="scientific">Papaver atlanticum</name>
    <dbReference type="NCBI Taxonomy" id="357466"/>
    <lineage>
        <taxon>Eukaryota</taxon>
        <taxon>Viridiplantae</taxon>
        <taxon>Streptophyta</taxon>
        <taxon>Embryophyta</taxon>
        <taxon>Tracheophyta</taxon>
        <taxon>Spermatophyta</taxon>
        <taxon>Magnoliopsida</taxon>
        <taxon>Ranunculales</taxon>
        <taxon>Papaveraceae</taxon>
        <taxon>Papaveroideae</taxon>
        <taxon>Papaver</taxon>
    </lineage>
</organism>
<evidence type="ECO:0008006" key="3">
    <source>
        <dbReference type="Google" id="ProtNLM"/>
    </source>
</evidence>
<evidence type="ECO:0000313" key="2">
    <source>
        <dbReference type="Proteomes" id="UP001202328"/>
    </source>
</evidence>
<name>A0AAD4X375_9MAGN</name>
<dbReference type="EMBL" id="JAJJMB010017784">
    <property type="protein sequence ID" value="KAI3834724.1"/>
    <property type="molecule type" value="Genomic_DNA"/>
</dbReference>
<dbReference type="Proteomes" id="UP001202328">
    <property type="component" value="Unassembled WGS sequence"/>
</dbReference>
<accession>A0AAD4X375</accession>
<proteinExistence type="predicted"/>
<keyword evidence="2" id="KW-1185">Reference proteome</keyword>
<dbReference type="AlphaFoldDB" id="A0AAD4X375"/>
<dbReference type="SUPFAM" id="SSF50249">
    <property type="entry name" value="Nucleic acid-binding proteins"/>
    <property type="match status" value="1"/>
</dbReference>